<dbReference type="InterPro" id="IPR036162">
    <property type="entry name" value="Resolvase-like_N_sf"/>
</dbReference>
<dbReference type="Pfam" id="PF00239">
    <property type="entry name" value="Resolvase"/>
    <property type="match status" value="1"/>
</dbReference>
<dbReference type="GO" id="GO:0000150">
    <property type="term" value="F:DNA strand exchange activity"/>
    <property type="evidence" value="ECO:0007669"/>
    <property type="project" value="InterPro"/>
</dbReference>
<dbReference type="PANTHER" id="PTHR30461">
    <property type="entry name" value="DNA-INVERTASE FROM LAMBDOID PROPHAGE"/>
    <property type="match status" value="1"/>
</dbReference>
<protein>
    <submittedName>
        <fullName evidence="2">Recombinase family protein</fullName>
    </submittedName>
</protein>
<dbReference type="CDD" id="cd00338">
    <property type="entry name" value="Ser_Recombinase"/>
    <property type="match status" value="1"/>
</dbReference>
<evidence type="ECO:0000313" key="2">
    <source>
        <dbReference type="EMBL" id="MYM66236.1"/>
    </source>
</evidence>
<dbReference type="Gene3D" id="3.90.1750.20">
    <property type="entry name" value="Putative Large Serine Recombinase, Chain B, Domain 2"/>
    <property type="match status" value="1"/>
</dbReference>
<dbReference type="InterPro" id="IPR038109">
    <property type="entry name" value="DNA_bind_recomb_sf"/>
</dbReference>
<dbReference type="InterPro" id="IPR050639">
    <property type="entry name" value="SSR_resolvase"/>
</dbReference>
<dbReference type="SUPFAM" id="SSF53041">
    <property type="entry name" value="Resolvase-like"/>
    <property type="match status" value="1"/>
</dbReference>
<keyword evidence="3" id="KW-1185">Reference proteome</keyword>
<dbReference type="Pfam" id="PF07508">
    <property type="entry name" value="Recombinase"/>
    <property type="match status" value="1"/>
</dbReference>
<dbReference type="PANTHER" id="PTHR30461:SF23">
    <property type="entry name" value="DNA RECOMBINASE-RELATED"/>
    <property type="match status" value="1"/>
</dbReference>
<gene>
    <name evidence="2" type="ORF">GTP45_05220</name>
</gene>
<feature type="domain" description="Recombinase" evidence="1">
    <location>
        <begin position="188"/>
        <end position="312"/>
    </location>
</feature>
<reference evidence="2 3" key="1">
    <citation type="submission" date="2019-12" db="EMBL/GenBank/DDBJ databases">
        <title>Novel species isolated from a subtropical stream in China.</title>
        <authorList>
            <person name="Lu H."/>
        </authorList>
    </citation>
    <scope>NUCLEOTIDE SEQUENCE [LARGE SCALE GENOMIC DNA]</scope>
    <source>
        <strain evidence="2 3">FT55W</strain>
    </source>
</reference>
<dbReference type="AlphaFoldDB" id="A0A7X4GMM2"/>
<dbReference type="InterPro" id="IPR011109">
    <property type="entry name" value="DNA_bind_recombinase_dom"/>
</dbReference>
<sequence length="508" mass="57868">MDSRTVPIKAACYARMSTEHQNYSLLHQQKVIDAYAAANGLEICCRYEDAGKSGLSLQGRKALQQLIADVQGNPAFAVILVYDISRWGRFQDVDESAYYEHICRRSGVQVIYCAEQFSNDRSALSSILKYLKRLMAAEYSRELSAKVFSAQCTFVGLGYKAGGLAGYGLRRVLVDRSGKIKQVLNHGERKSVSTDRISLAPGSPSEMELIQRIFKWYVEDGLGETRIAKLLNCSGHTDESGKLWTRFRVRTILTSEKYVGNLVFNRTSFKLKEHFVKNPPEMWIRKVAAFEGIIPSELYDAAQLVRKRKCSRFADEQLFDILRYMQSKHGRVSARLLNAEPGIPGMQVYRHRFGTMGEAYRRAGIYSPRIDHHVQTRRRIAAMRKALMDQAMGLIAQTSVQAARTENPYELLLNESIRVRIVTVRCIHDVSGHERWRIPMGESMGTDFVLAAQLTTDNSGILHYYLFPANTHPRPYVLLRGERPDEYLCRRFEQLADIFGVKKDRRGG</sequence>
<name>A0A7X4GMM2_9BURK</name>
<dbReference type="Gene3D" id="3.40.50.1390">
    <property type="entry name" value="Resolvase, N-terminal catalytic domain"/>
    <property type="match status" value="1"/>
</dbReference>
<dbReference type="RefSeq" id="WP_161012835.1">
    <property type="nucleotide sequence ID" value="NZ_WWCK01000002.1"/>
</dbReference>
<dbReference type="InterPro" id="IPR006119">
    <property type="entry name" value="Resolv_N"/>
</dbReference>
<dbReference type="SMART" id="SM00857">
    <property type="entry name" value="Resolvase"/>
    <property type="match status" value="1"/>
</dbReference>
<proteinExistence type="predicted"/>
<dbReference type="Proteomes" id="UP000450012">
    <property type="component" value="Unassembled WGS sequence"/>
</dbReference>
<dbReference type="GO" id="GO:0003677">
    <property type="term" value="F:DNA binding"/>
    <property type="evidence" value="ECO:0007669"/>
    <property type="project" value="InterPro"/>
</dbReference>
<evidence type="ECO:0000259" key="1">
    <source>
        <dbReference type="PROSITE" id="PS51737"/>
    </source>
</evidence>
<dbReference type="FunFam" id="3.40.50.1390:FF:000008">
    <property type="entry name" value="DNA recombinase"/>
    <property type="match status" value="1"/>
</dbReference>
<comment type="caution">
    <text evidence="2">The sequence shown here is derived from an EMBL/GenBank/DDBJ whole genome shotgun (WGS) entry which is preliminary data.</text>
</comment>
<dbReference type="EMBL" id="WWCK01000002">
    <property type="protein sequence ID" value="MYM66236.1"/>
    <property type="molecule type" value="Genomic_DNA"/>
</dbReference>
<organism evidence="2 3">
    <name type="scientific">Duganella rivi</name>
    <dbReference type="NCBI Taxonomy" id="2666083"/>
    <lineage>
        <taxon>Bacteria</taxon>
        <taxon>Pseudomonadati</taxon>
        <taxon>Pseudomonadota</taxon>
        <taxon>Betaproteobacteria</taxon>
        <taxon>Burkholderiales</taxon>
        <taxon>Oxalobacteraceae</taxon>
        <taxon>Telluria group</taxon>
        <taxon>Duganella</taxon>
    </lineage>
</organism>
<evidence type="ECO:0000313" key="3">
    <source>
        <dbReference type="Proteomes" id="UP000450012"/>
    </source>
</evidence>
<dbReference type="PROSITE" id="PS51737">
    <property type="entry name" value="RECOMBINASE_DNA_BIND"/>
    <property type="match status" value="1"/>
</dbReference>
<accession>A0A7X4GMM2</accession>